<dbReference type="CDD" id="cd08556">
    <property type="entry name" value="GDPD"/>
    <property type="match status" value="1"/>
</dbReference>
<comment type="caution">
    <text evidence="2">The sequence shown here is derived from an EMBL/GenBank/DDBJ whole genome shotgun (WGS) entry which is preliminary data.</text>
</comment>
<dbReference type="InterPro" id="IPR030395">
    <property type="entry name" value="GP_PDE_dom"/>
</dbReference>
<sequence>MTAPFPLITAHSGCMDTLDNTLSSIETGIRLGADIIEEDIRVTRDGIAVLAHDDEWRTEDGRLIHISKMSIAELQELVLSVDYAGKSGTMTIARLDEMLARVQAAGITANLDLKTDDSVEAAAALIHHYKMADQVLLTGCGPDRAMLVQQTHPELRKLLNVDTELFLTQEYTDAVRRTCEDAAAAACIGLNVPYQLVREELLEQAAARSLPVFVWTVNEETLMERFASMGIASITTRNVDALVRLKRSLTTETTKVPE</sequence>
<name>A0A1R1EZ68_9BACL</name>
<dbReference type="Proteomes" id="UP000187172">
    <property type="component" value="Unassembled WGS sequence"/>
</dbReference>
<proteinExistence type="predicted"/>
<protein>
    <recommendedName>
        <fullName evidence="1">GP-PDE domain-containing protein</fullName>
    </recommendedName>
</protein>
<dbReference type="PANTHER" id="PTHR46211:SF1">
    <property type="entry name" value="GLYCEROPHOSPHODIESTER PHOSPHODIESTERASE, CYTOPLASMIC"/>
    <property type="match status" value="1"/>
</dbReference>
<dbReference type="RefSeq" id="WP_076164449.1">
    <property type="nucleotide sequence ID" value="NZ_MRTP01000001.1"/>
</dbReference>
<dbReference type="PROSITE" id="PS51704">
    <property type="entry name" value="GP_PDE"/>
    <property type="match status" value="1"/>
</dbReference>
<dbReference type="Gene3D" id="3.20.20.190">
    <property type="entry name" value="Phosphatidylinositol (PI) phosphodiesterase"/>
    <property type="match status" value="1"/>
</dbReference>
<dbReference type="AlphaFoldDB" id="A0A1R1EZ68"/>
<dbReference type="SUPFAM" id="SSF51695">
    <property type="entry name" value="PLC-like phosphodiesterases"/>
    <property type="match status" value="1"/>
</dbReference>
<gene>
    <name evidence="2" type="ORF">BK138_00200</name>
</gene>
<dbReference type="EMBL" id="MRTP01000001">
    <property type="protein sequence ID" value="OMF57091.1"/>
    <property type="molecule type" value="Genomic_DNA"/>
</dbReference>
<dbReference type="GO" id="GO:0008081">
    <property type="term" value="F:phosphoric diester hydrolase activity"/>
    <property type="evidence" value="ECO:0007669"/>
    <property type="project" value="InterPro"/>
</dbReference>
<feature type="domain" description="GP-PDE" evidence="1">
    <location>
        <begin position="6"/>
        <end position="246"/>
    </location>
</feature>
<keyword evidence="3" id="KW-1185">Reference proteome</keyword>
<evidence type="ECO:0000259" key="1">
    <source>
        <dbReference type="PROSITE" id="PS51704"/>
    </source>
</evidence>
<dbReference type="PANTHER" id="PTHR46211">
    <property type="entry name" value="GLYCEROPHOSPHORYL DIESTER PHOSPHODIESTERASE"/>
    <property type="match status" value="1"/>
</dbReference>
<organism evidence="2 3">
    <name type="scientific">Paenibacillus rhizosphaerae</name>
    <dbReference type="NCBI Taxonomy" id="297318"/>
    <lineage>
        <taxon>Bacteria</taxon>
        <taxon>Bacillati</taxon>
        <taxon>Bacillota</taxon>
        <taxon>Bacilli</taxon>
        <taxon>Bacillales</taxon>
        <taxon>Paenibacillaceae</taxon>
        <taxon>Paenibacillus</taxon>
    </lineage>
</organism>
<dbReference type="STRING" id="297318.BK138_00200"/>
<dbReference type="GO" id="GO:0006629">
    <property type="term" value="P:lipid metabolic process"/>
    <property type="evidence" value="ECO:0007669"/>
    <property type="project" value="InterPro"/>
</dbReference>
<accession>A0A1R1EZ68</accession>
<evidence type="ECO:0000313" key="2">
    <source>
        <dbReference type="EMBL" id="OMF57091.1"/>
    </source>
</evidence>
<dbReference type="Pfam" id="PF03009">
    <property type="entry name" value="GDPD"/>
    <property type="match status" value="1"/>
</dbReference>
<reference evidence="2 3" key="1">
    <citation type="submission" date="2016-11" db="EMBL/GenBank/DDBJ databases">
        <title>Paenibacillus species isolates.</title>
        <authorList>
            <person name="Beno S.M."/>
        </authorList>
    </citation>
    <scope>NUCLEOTIDE SEQUENCE [LARGE SCALE GENOMIC DNA]</scope>
    <source>
        <strain evidence="2 3">FSL R5-0378</strain>
    </source>
</reference>
<dbReference type="InterPro" id="IPR017946">
    <property type="entry name" value="PLC-like_Pdiesterase_TIM-brl"/>
</dbReference>
<evidence type="ECO:0000313" key="3">
    <source>
        <dbReference type="Proteomes" id="UP000187172"/>
    </source>
</evidence>